<name>A0AAU7T8Y4_9ACTN</name>
<dbReference type="RefSeq" id="WP_350276142.1">
    <property type="nucleotide sequence ID" value="NZ_CP158165.1"/>
</dbReference>
<evidence type="ECO:0000313" key="1">
    <source>
        <dbReference type="EMBL" id="XBV23310.1"/>
    </source>
</evidence>
<proteinExistence type="predicted"/>
<dbReference type="EMBL" id="CP158165">
    <property type="protein sequence ID" value="XBV23310.1"/>
    <property type="molecule type" value="Genomic_DNA"/>
</dbReference>
<organism evidence="1">
    <name type="scientific">Kribbella sp. HUAS MG21</name>
    <dbReference type="NCBI Taxonomy" id="3160966"/>
    <lineage>
        <taxon>Bacteria</taxon>
        <taxon>Bacillati</taxon>
        <taxon>Actinomycetota</taxon>
        <taxon>Actinomycetes</taxon>
        <taxon>Propionibacteriales</taxon>
        <taxon>Kribbellaceae</taxon>
        <taxon>Kribbella</taxon>
    </lineage>
</organism>
<accession>A0AAU7T8Y4</accession>
<reference evidence="1" key="1">
    <citation type="submission" date="2024-06" db="EMBL/GenBank/DDBJ databases">
        <title>Kribbella sp. strain HUAS MG21 genome sequences.</title>
        <authorList>
            <person name="Mo P."/>
        </authorList>
    </citation>
    <scope>NUCLEOTIDE SEQUENCE</scope>
    <source>
        <strain evidence="1">HUAS MG21</strain>
    </source>
</reference>
<gene>
    <name evidence="1" type="ORF">ABN611_32675</name>
</gene>
<dbReference type="AlphaFoldDB" id="A0AAU7T8Y4"/>
<protein>
    <submittedName>
        <fullName evidence="1">Uncharacterized protein</fullName>
    </submittedName>
</protein>
<sequence>MDAARGVLVELCESGSPVVRRDRVDELLAVAVRRWRPYPRRNPRRPADLALRTEDLAKGLRDAFEPEPGLVGPLMQDYRHVAGALARELVRQSG</sequence>